<dbReference type="SUPFAM" id="SSF103473">
    <property type="entry name" value="MFS general substrate transporter"/>
    <property type="match status" value="1"/>
</dbReference>
<evidence type="ECO:0000259" key="10">
    <source>
        <dbReference type="PROSITE" id="PS50850"/>
    </source>
</evidence>
<keyword evidence="3" id="KW-1003">Cell membrane</keyword>
<gene>
    <name evidence="11" type="ORF">UFOPK1788_00961</name>
</gene>
<evidence type="ECO:0000256" key="3">
    <source>
        <dbReference type="ARBA" id="ARBA00022475"/>
    </source>
</evidence>
<dbReference type="Pfam" id="PF07690">
    <property type="entry name" value="MFS_1"/>
    <property type="match status" value="1"/>
</dbReference>
<feature type="transmembrane region" description="Helical" evidence="9">
    <location>
        <begin position="20"/>
        <end position="45"/>
    </location>
</feature>
<dbReference type="GO" id="GO:0005886">
    <property type="term" value="C:plasma membrane"/>
    <property type="evidence" value="ECO:0007669"/>
    <property type="project" value="UniProtKB-SubCell"/>
</dbReference>
<evidence type="ECO:0000256" key="7">
    <source>
        <dbReference type="ARBA" id="ARBA00038075"/>
    </source>
</evidence>
<evidence type="ECO:0000256" key="1">
    <source>
        <dbReference type="ARBA" id="ARBA00004651"/>
    </source>
</evidence>
<evidence type="ECO:0000256" key="9">
    <source>
        <dbReference type="SAM" id="Phobius"/>
    </source>
</evidence>
<dbReference type="AlphaFoldDB" id="A0A6J6GPV2"/>
<evidence type="ECO:0000256" key="6">
    <source>
        <dbReference type="ARBA" id="ARBA00023136"/>
    </source>
</evidence>
<dbReference type="EMBL" id="CAEZUE010000141">
    <property type="protein sequence ID" value="CAB4598788.1"/>
    <property type="molecule type" value="Genomic_DNA"/>
</dbReference>
<dbReference type="PROSITE" id="PS50850">
    <property type="entry name" value="MFS"/>
    <property type="match status" value="1"/>
</dbReference>
<comment type="similarity">
    <text evidence="7">Belongs to the major facilitator superfamily. Drug:H(+) antiporter-3 (DHA3) (TC 2.A.1.21) family.</text>
</comment>
<accession>A0A6J6GPV2</accession>
<dbReference type="PANTHER" id="PTHR23513">
    <property type="entry name" value="INTEGRAL MEMBRANE EFFLUX PROTEIN-RELATED"/>
    <property type="match status" value="1"/>
</dbReference>
<keyword evidence="4 9" id="KW-0812">Transmembrane</keyword>
<organism evidence="11">
    <name type="scientific">freshwater metagenome</name>
    <dbReference type="NCBI Taxonomy" id="449393"/>
    <lineage>
        <taxon>unclassified sequences</taxon>
        <taxon>metagenomes</taxon>
        <taxon>ecological metagenomes</taxon>
    </lineage>
</organism>
<feature type="domain" description="Major facilitator superfamily (MFS) profile" evidence="10">
    <location>
        <begin position="1"/>
        <end position="122"/>
    </location>
</feature>
<feature type="transmembrane region" description="Helical" evidence="9">
    <location>
        <begin position="57"/>
        <end position="83"/>
    </location>
</feature>
<evidence type="ECO:0000313" key="11">
    <source>
        <dbReference type="EMBL" id="CAB4598788.1"/>
    </source>
</evidence>
<dbReference type="InterPro" id="IPR020846">
    <property type="entry name" value="MFS_dom"/>
</dbReference>
<evidence type="ECO:0000256" key="5">
    <source>
        <dbReference type="ARBA" id="ARBA00022989"/>
    </source>
</evidence>
<evidence type="ECO:0000256" key="4">
    <source>
        <dbReference type="ARBA" id="ARBA00022692"/>
    </source>
</evidence>
<evidence type="ECO:0000256" key="2">
    <source>
        <dbReference type="ARBA" id="ARBA00022448"/>
    </source>
</evidence>
<dbReference type="InterPro" id="IPR036259">
    <property type="entry name" value="MFS_trans_sf"/>
</dbReference>
<reference evidence="11" key="1">
    <citation type="submission" date="2020-05" db="EMBL/GenBank/DDBJ databases">
        <authorList>
            <person name="Chiriac C."/>
            <person name="Salcher M."/>
            <person name="Ghai R."/>
            <person name="Kavagutti S V."/>
        </authorList>
    </citation>
    <scope>NUCLEOTIDE SEQUENCE</scope>
</reference>
<protein>
    <recommendedName>
        <fullName evidence="8">Multidrug efflux pump Tap</fullName>
    </recommendedName>
</protein>
<sequence length="122" mass="12608">MLSVGVLGMGILGIALAPELWVIGVLNAVTGIGSAVLHTVAGSILMTRTPEPIRGRVNAAFSGIVNFGNLIATAFAGLAIAAWGIREVMVAGSVLALATLVVWGRAVYRAPLDSPETEERRD</sequence>
<keyword evidence="5 9" id="KW-1133">Transmembrane helix</keyword>
<proteinExistence type="inferred from homology"/>
<dbReference type="GO" id="GO:0022857">
    <property type="term" value="F:transmembrane transporter activity"/>
    <property type="evidence" value="ECO:0007669"/>
    <property type="project" value="InterPro"/>
</dbReference>
<evidence type="ECO:0000256" key="8">
    <source>
        <dbReference type="ARBA" id="ARBA00040914"/>
    </source>
</evidence>
<comment type="subcellular location">
    <subcellularLocation>
        <location evidence="1">Cell membrane</location>
        <topology evidence="1">Multi-pass membrane protein</topology>
    </subcellularLocation>
</comment>
<dbReference type="PANTHER" id="PTHR23513:SF9">
    <property type="entry name" value="ENTEROBACTIN EXPORTER ENTS"/>
    <property type="match status" value="1"/>
</dbReference>
<feature type="transmembrane region" description="Helical" evidence="9">
    <location>
        <begin position="89"/>
        <end position="108"/>
    </location>
</feature>
<dbReference type="InterPro" id="IPR011701">
    <property type="entry name" value="MFS"/>
</dbReference>
<dbReference type="Gene3D" id="1.20.1250.20">
    <property type="entry name" value="MFS general substrate transporter like domains"/>
    <property type="match status" value="1"/>
</dbReference>
<name>A0A6J6GPV2_9ZZZZ</name>
<keyword evidence="6 9" id="KW-0472">Membrane</keyword>
<keyword evidence="2" id="KW-0813">Transport</keyword>